<reference evidence="2 3" key="1">
    <citation type="submission" date="2006-09" db="EMBL/GenBank/DDBJ databases">
        <authorList>
            <person name="Emerson D."/>
            <person name="Ferriera S."/>
            <person name="Johnson J."/>
            <person name="Kravitz S."/>
            <person name="Halpern A."/>
            <person name="Remington K."/>
            <person name="Beeson K."/>
            <person name="Tran B."/>
            <person name="Rogers Y.-H."/>
            <person name="Friedman R."/>
            <person name="Venter J.C."/>
        </authorList>
    </citation>
    <scope>NUCLEOTIDE SEQUENCE [LARGE SCALE GENOMIC DNA]</scope>
    <source>
        <strain evidence="2 3">PV-1</strain>
    </source>
</reference>
<dbReference type="Pfam" id="PF00300">
    <property type="entry name" value="His_Phos_1"/>
    <property type="match status" value="1"/>
</dbReference>
<dbReference type="InterPro" id="IPR029033">
    <property type="entry name" value="His_PPase_superfam"/>
</dbReference>
<evidence type="ECO:0000313" key="2">
    <source>
        <dbReference type="EMBL" id="EAU53763.1"/>
    </source>
</evidence>
<dbReference type="PANTHER" id="PTHR47623">
    <property type="entry name" value="OS09G0287300 PROTEIN"/>
    <property type="match status" value="1"/>
</dbReference>
<dbReference type="InParanoid" id="Q0EWZ4"/>
<feature type="binding site" evidence="1">
    <location>
        <position position="58"/>
    </location>
    <ligand>
        <name>substrate</name>
    </ligand>
</feature>
<evidence type="ECO:0000256" key="1">
    <source>
        <dbReference type="PIRSR" id="PIRSR613078-2"/>
    </source>
</evidence>
<dbReference type="CDD" id="cd07067">
    <property type="entry name" value="HP_PGM_like"/>
    <property type="match status" value="1"/>
</dbReference>
<keyword evidence="3" id="KW-1185">Reference proteome</keyword>
<dbReference type="EMBL" id="AATS01000017">
    <property type="protein sequence ID" value="EAU53763.1"/>
    <property type="molecule type" value="Genomic_DNA"/>
</dbReference>
<gene>
    <name evidence="2" type="ORF">SPV1_10034</name>
</gene>
<sequence>MKTLILIRHAKSDWGDLSAPDYDRTLNHRGLHDAPVMGRRLAEQTLVPDLFTASSAVRARMSAELMAEAMGYPEAQLHWRDELYLAEPSTMLDIIRKTPETVNSLALLAHNPGMTGLVERLTSERFDHMPTAGVVTLKAEIAHWREAGRRWQLHCFDYPEHLQ</sequence>
<dbReference type="HOGENOM" id="CLU_084603_2_2_0"/>
<dbReference type="InterPro" id="IPR013078">
    <property type="entry name" value="His_Pase_superF_clade-1"/>
</dbReference>
<proteinExistence type="predicted"/>
<dbReference type="RefSeq" id="WP_009849526.1">
    <property type="nucleotide sequence ID" value="NZ_DS022294.1"/>
</dbReference>
<accession>Q0EWZ4</accession>
<dbReference type="AlphaFoldDB" id="Q0EWZ4"/>
<name>Q0EWZ4_9PROT</name>
<dbReference type="PANTHER" id="PTHR47623:SF1">
    <property type="entry name" value="OS09G0287300 PROTEIN"/>
    <property type="match status" value="1"/>
</dbReference>
<dbReference type="Proteomes" id="UP000005297">
    <property type="component" value="Unassembled WGS sequence"/>
</dbReference>
<organism evidence="2 3">
    <name type="scientific">Mariprofundus ferrooxydans PV-1</name>
    <dbReference type="NCBI Taxonomy" id="314345"/>
    <lineage>
        <taxon>Bacteria</taxon>
        <taxon>Pseudomonadati</taxon>
        <taxon>Pseudomonadota</taxon>
        <taxon>Candidatius Mariprofundia</taxon>
        <taxon>Mariprofundales</taxon>
        <taxon>Mariprofundaceae</taxon>
        <taxon>Mariprofundus</taxon>
    </lineage>
</organism>
<dbReference type="OrthoDB" id="9781415at2"/>
<dbReference type="eggNOG" id="COG2062">
    <property type="taxonomic scope" value="Bacteria"/>
</dbReference>
<protein>
    <submittedName>
        <fullName evidence="2">Phosphoglycerate mutase family domain protein</fullName>
    </submittedName>
</protein>
<dbReference type="FunCoup" id="Q0EWZ4">
    <property type="interactions" value="106"/>
</dbReference>
<dbReference type="STRING" id="314344.AL013_07190"/>
<dbReference type="Gene3D" id="3.40.50.1240">
    <property type="entry name" value="Phosphoglycerate mutase-like"/>
    <property type="match status" value="1"/>
</dbReference>
<evidence type="ECO:0000313" key="3">
    <source>
        <dbReference type="Proteomes" id="UP000005297"/>
    </source>
</evidence>
<dbReference type="SUPFAM" id="SSF53254">
    <property type="entry name" value="Phosphoglycerate mutase-like"/>
    <property type="match status" value="1"/>
</dbReference>
<comment type="caution">
    <text evidence="2">The sequence shown here is derived from an EMBL/GenBank/DDBJ whole genome shotgun (WGS) entry which is preliminary data.</text>
</comment>